<name>A0A1I8G3Z6_9PLAT</name>
<feature type="compositionally biased region" description="Low complexity" evidence="1">
    <location>
        <begin position="71"/>
        <end position="89"/>
    </location>
</feature>
<dbReference type="Proteomes" id="UP000095280">
    <property type="component" value="Unplaced"/>
</dbReference>
<feature type="region of interest" description="Disordered" evidence="1">
    <location>
        <begin position="49"/>
        <end position="108"/>
    </location>
</feature>
<evidence type="ECO:0000313" key="3">
    <source>
        <dbReference type="WBParaSite" id="maker-uti_cns_0000675-snap-gene-1.15-mRNA-1"/>
    </source>
</evidence>
<dbReference type="AlphaFoldDB" id="A0A1I8G3Z6"/>
<reference evidence="3" key="1">
    <citation type="submission" date="2016-11" db="UniProtKB">
        <authorList>
            <consortium name="WormBaseParasite"/>
        </authorList>
    </citation>
    <scope>IDENTIFICATION</scope>
</reference>
<evidence type="ECO:0000313" key="2">
    <source>
        <dbReference type="Proteomes" id="UP000095280"/>
    </source>
</evidence>
<evidence type="ECO:0000256" key="1">
    <source>
        <dbReference type="SAM" id="MobiDB-lite"/>
    </source>
</evidence>
<protein>
    <submittedName>
        <fullName evidence="3">BRO1 domain-containing protein</fullName>
    </submittedName>
</protein>
<sequence length="275" mass="29330">GSILKALRSRRSLIFLRIQTCQAPLPIDITDAAAASTVLGQADLVPGQVPPACHARSKPQKPVNPPPPVEPSISPAAEEALQEEPSLSEIPEESPQPPPPPRKKPAKKEGLDFSYLKDGLTADGPQDPEEKEARKAALGSVEAALKVAQARADRLAELAADSTGDARGRCATLEEARKLKQCIAGLGEILSCLRRRQPAVLSHRETGRCCGPRLADCPHSGRDRLAELRSRYERSLLLTPADVSWPFVHLIAPAWPAPPSAAEACRSLANDCGSA</sequence>
<proteinExistence type="predicted"/>
<organism evidence="2 3">
    <name type="scientific">Macrostomum lignano</name>
    <dbReference type="NCBI Taxonomy" id="282301"/>
    <lineage>
        <taxon>Eukaryota</taxon>
        <taxon>Metazoa</taxon>
        <taxon>Spiralia</taxon>
        <taxon>Lophotrochozoa</taxon>
        <taxon>Platyhelminthes</taxon>
        <taxon>Rhabditophora</taxon>
        <taxon>Macrostomorpha</taxon>
        <taxon>Macrostomida</taxon>
        <taxon>Macrostomidae</taxon>
        <taxon>Macrostomum</taxon>
    </lineage>
</organism>
<keyword evidence="2" id="KW-1185">Reference proteome</keyword>
<dbReference type="WBParaSite" id="maker-uti_cns_0000675-snap-gene-1.15-mRNA-1">
    <property type="protein sequence ID" value="maker-uti_cns_0000675-snap-gene-1.15-mRNA-1"/>
    <property type="gene ID" value="maker-uti_cns_0000675-snap-gene-1.15"/>
</dbReference>
<accession>A0A1I8G3Z6</accession>